<evidence type="ECO:0000256" key="1">
    <source>
        <dbReference type="SAM" id="MobiDB-lite"/>
    </source>
</evidence>
<dbReference type="EMBL" id="JAAGOA010000012">
    <property type="protein sequence ID" value="NEE02067.1"/>
    <property type="molecule type" value="Genomic_DNA"/>
</dbReference>
<evidence type="ECO:0000313" key="3">
    <source>
        <dbReference type="Proteomes" id="UP000475214"/>
    </source>
</evidence>
<sequence>MAINGAIPVEFDAVFPHGAYVIGEVTPEADFEQSTRENRVQKKDKTTGLPVWQVPVMDADPDARKGQRELTVKIAAEVQPVPPEQLAGTPFRPVEFTGLSVTPYVDTNGARPKQAYSLRATEMRKPSGGKAGNNGSGSQTKDAA</sequence>
<evidence type="ECO:0000313" key="2">
    <source>
        <dbReference type="EMBL" id="NEE02067.1"/>
    </source>
</evidence>
<reference evidence="2 3" key="1">
    <citation type="submission" date="2020-02" db="EMBL/GenBank/DDBJ databases">
        <authorList>
            <person name="Li X.-J."/>
            <person name="Han X.-M."/>
        </authorList>
    </citation>
    <scope>NUCLEOTIDE SEQUENCE [LARGE SCALE GENOMIC DNA]</scope>
    <source>
        <strain evidence="2 3">CCTCC AB 2017055</strain>
    </source>
</reference>
<dbReference type="RefSeq" id="WP_163740278.1">
    <property type="nucleotide sequence ID" value="NZ_JAAGOA010000012.1"/>
</dbReference>
<keyword evidence="3" id="KW-1185">Reference proteome</keyword>
<organism evidence="2 3">
    <name type="scientific">Phytoactinopolyspora halotolerans</name>
    <dbReference type="NCBI Taxonomy" id="1981512"/>
    <lineage>
        <taxon>Bacteria</taxon>
        <taxon>Bacillati</taxon>
        <taxon>Actinomycetota</taxon>
        <taxon>Actinomycetes</taxon>
        <taxon>Jiangellales</taxon>
        <taxon>Jiangellaceae</taxon>
        <taxon>Phytoactinopolyspora</taxon>
    </lineage>
</organism>
<accession>A0A6L9SAC6</accession>
<dbReference type="Proteomes" id="UP000475214">
    <property type="component" value="Unassembled WGS sequence"/>
</dbReference>
<comment type="caution">
    <text evidence="2">The sequence shown here is derived from an EMBL/GenBank/DDBJ whole genome shotgun (WGS) entry which is preliminary data.</text>
</comment>
<proteinExistence type="predicted"/>
<name>A0A6L9SAC6_9ACTN</name>
<gene>
    <name evidence="2" type="ORF">G1H10_17980</name>
</gene>
<protein>
    <submittedName>
        <fullName evidence="2">Plasmid replication, integration and excision activator</fullName>
    </submittedName>
</protein>
<feature type="region of interest" description="Disordered" evidence="1">
    <location>
        <begin position="105"/>
        <end position="144"/>
    </location>
</feature>
<dbReference type="AlphaFoldDB" id="A0A6L9SAC6"/>